<gene>
    <name evidence="1" type="ORF">Csa_5G606325</name>
</gene>
<proteinExistence type="predicted"/>
<reference evidence="1 2" key="1">
    <citation type="journal article" date="2009" name="Nat. Genet.">
        <title>The genome of the cucumber, Cucumis sativus L.</title>
        <authorList>
            <person name="Huang S."/>
            <person name="Li R."/>
            <person name="Zhang Z."/>
            <person name="Li L."/>
            <person name="Gu X."/>
            <person name="Fan W."/>
            <person name="Lucas W.J."/>
            <person name="Wang X."/>
            <person name="Xie B."/>
            <person name="Ni P."/>
            <person name="Ren Y."/>
            <person name="Zhu H."/>
            <person name="Li J."/>
            <person name="Lin K."/>
            <person name="Jin W."/>
            <person name="Fei Z."/>
            <person name="Li G."/>
            <person name="Staub J."/>
            <person name="Kilian A."/>
            <person name="van der Vossen E.A."/>
            <person name="Wu Y."/>
            <person name="Guo J."/>
            <person name="He J."/>
            <person name="Jia Z."/>
            <person name="Ren Y."/>
            <person name="Tian G."/>
            <person name="Lu Y."/>
            <person name="Ruan J."/>
            <person name="Qian W."/>
            <person name="Wang M."/>
            <person name="Huang Q."/>
            <person name="Li B."/>
            <person name="Xuan Z."/>
            <person name="Cao J."/>
            <person name="Asan"/>
            <person name="Wu Z."/>
            <person name="Zhang J."/>
            <person name="Cai Q."/>
            <person name="Bai Y."/>
            <person name="Zhao B."/>
            <person name="Han Y."/>
            <person name="Li Y."/>
            <person name="Li X."/>
            <person name="Wang S."/>
            <person name="Shi Q."/>
            <person name="Liu S."/>
            <person name="Cho W.K."/>
            <person name="Kim J.Y."/>
            <person name="Xu Y."/>
            <person name="Heller-Uszynska K."/>
            <person name="Miao H."/>
            <person name="Cheng Z."/>
            <person name="Zhang S."/>
            <person name="Wu J."/>
            <person name="Yang Y."/>
            <person name="Kang H."/>
            <person name="Li M."/>
            <person name="Liang H."/>
            <person name="Ren X."/>
            <person name="Shi Z."/>
            <person name="Wen M."/>
            <person name="Jian M."/>
            <person name="Yang H."/>
            <person name="Zhang G."/>
            <person name="Yang Z."/>
            <person name="Chen R."/>
            <person name="Liu S."/>
            <person name="Li J."/>
            <person name="Ma L."/>
            <person name="Liu H."/>
            <person name="Zhou Y."/>
            <person name="Zhao J."/>
            <person name="Fang X."/>
            <person name="Li G."/>
            <person name="Fang L."/>
            <person name="Li Y."/>
            <person name="Liu D."/>
            <person name="Zheng H."/>
            <person name="Zhang Y."/>
            <person name="Qin N."/>
            <person name="Li Z."/>
            <person name="Yang G."/>
            <person name="Yang S."/>
            <person name="Bolund L."/>
            <person name="Kristiansen K."/>
            <person name="Zheng H."/>
            <person name="Li S."/>
            <person name="Zhang X."/>
            <person name="Yang H."/>
            <person name="Wang J."/>
            <person name="Sun R."/>
            <person name="Zhang B."/>
            <person name="Jiang S."/>
            <person name="Wang J."/>
            <person name="Du Y."/>
            <person name="Li S."/>
        </authorList>
    </citation>
    <scope>NUCLEOTIDE SEQUENCE [LARGE SCALE GENOMIC DNA]</scope>
    <source>
        <strain evidence="2">cv. 9930</strain>
    </source>
</reference>
<sequence length="174" mass="19637">MKFFHITSWAFSSQFSGKIPLSIAIALVTSSKVPESTFFVANSPRPLFPDLLICIGPMNSAKPGDFPRNPFRTQSERSKAPVLDKCSSFLHFSTYPFRFSEFPLTCGSNKAVLKHSNADEYLLRFSRILPLQRRVLKWVLSIFKASSQSLKASSKILSLDRASALLQRAKQRDF</sequence>
<organism evidence="1 2">
    <name type="scientific">Cucumis sativus</name>
    <name type="common">Cucumber</name>
    <dbReference type="NCBI Taxonomy" id="3659"/>
    <lineage>
        <taxon>Eukaryota</taxon>
        <taxon>Viridiplantae</taxon>
        <taxon>Streptophyta</taxon>
        <taxon>Embryophyta</taxon>
        <taxon>Tracheophyta</taxon>
        <taxon>Spermatophyta</taxon>
        <taxon>Magnoliopsida</taxon>
        <taxon>eudicotyledons</taxon>
        <taxon>Gunneridae</taxon>
        <taxon>Pentapetalae</taxon>
        <taxon>rosids</taxon>
        <taxon>fabids</taxon>
        <taxon>Cucurbitales</taxon>
        <taxon>Cucurbitaceae</taxon>
        <taxon>Benincaseae</taxon>
        <taxon>Cucumis</taxon>
    </lineage>
</organism>
<dbReference type="EMBL" id="CM002926">
    <property type="protein sequence ID" value="KGN51941.1"/>
    <property type="molecule type" value="Genomic_DNA"/>
</dbReference>
<dbReference type="Gramene" id="KGN51941">
    <property type="protein sequence ID" value="KGN51941"/>
    <property type="gene ID" value="Csa_5G606325"/>
</dbReference>
<protein>
    <submittedName>
        <fullName evidence="1">Uncharacterized protein</fullName>
    </submittedName>
</protein>
<reference evidence="1 2" key="3">
    <citation type="journal article" date="2010" name="BMC Genomics">
        <title>Transcriptome sequencing and comparative analysis of cucumber flowers with different sex types.</title>
        <authorList>
            <person name="Guo S."/>
            <person name="Zheng Y."/>
            <person name="Joung J.G."/>
            <person name="Liu S."/>
            <person name="Zhang Z."/>
            <person name="Crasta O.R."/>
            <person name="Sobral B.W."/>
            <person name="Xu Y."/>
            <person name="Huang S."/>
            <person name="Fei Z."/>
        </authorList>
    </citation>
    <scope>NUCLEOTIDE SEQUENCE [LARGE SCALE GENOMIC DNA]</scope>
    <source>
        <strain evidence="2">cv. 9930</strain>
    </source>
</reference>
<dbReference type="Proteomes" id="UP000029981">
    <property type="component" value="Chromosome 5"/>
</dbReference>
<accession>A0A0A0KW16</accession>
<keyword evidence="2" id="KW-1185">Reference proteome</keyword>
<evidence type="ECO:0000313" key="1">
    <source>
        <dbReference type="EMBL" id="KGN51941.1"/>
    </source>
</evidence>
<reference evidence="1 2" key="2">
    <citation type="journal article" date="2009" name="PLoS ONE">
        <title>An integrated genetic and cytogenetic map of the cucumber genome.</title>
        <authorList>
            <person name="Ren Y."/>
            <person name="Zhang Z."/>
            <person name="Liu J."/>
            <person name="Staub J.E."/>
            <person name="Han Y."/>
            <person name="Cheng Z."/>
            <person name="Li X."/>
            <person name="Lu J."/>
            <person name="Miao H."/>
            <person name="Kang H."/>
            <person name="Xie B."/>
            <person name="Gu X."/>
            <person name="Wang X."/>
            <person name="Du Y."/>
            <person name="Jin W."/>
            <person name="Huang S."/>
        </authorList>
    </citation>
    <scope>NUCLEOTIDE SEQUENCE [LARGE SCALE GENOMIC DNA]</scope>
    <source>
        <strain evidence="2">cv. 9930</strain>
    </source>
</reference>
<evidence type="ECO:0000313" key="2">
    <source>
        <dbReference type="Proteomes" id="UP000029981"/>
    </source>
</evidence>
<reference evidence="1 2" key="4">
    <citation type="journal article" date="2011" name="BMC Genomics">
        <title>RNA-Seq improves annotation of protein-coding genes in the cucumber genome.</title>
        <authorList>
            <person name="Li Z."/>
            <person name="Zhang Z."/>
            <person name="Yan P."/>
            <person name="Huang S."/>
            <person name="Fei Z."/>
            <person name="Lin K."/>
        </authorList>
    </citation>
    <scope>NUCLEOTIDE SEQUENCE [LARGE SCALE GENOMIC DNA]</scope>
    <source>
        <strain evidence="2">cv. 9930</strain>
    </source>
</reference>
<name>A0A0A0KW16_CUCSA</name>
<dbReference type="AlphaFoldDB" id="A0A0A0KW16"/>